<protein>
    <recommendedName>
        <fullName evidence="3">ubiquitinyl hydrolase 1</fullName>
        <ecNumber evidence="3">3.4.19.12</ecNumber>
    </recommendedName>
</protein>
<feature type="compositionally biased region" description="Polar residues" evidence="4">
    <location>
        <begin position="626"/>
        <end position="652"/>
    </location>
</feature>
<dbReference type="InterPro" id="IPR028889">
    <property type="entry name" value="USP"/>
</dbReference>
<keyword evidence="8" id="KW-1185">Reference proteome</keyword>
<evidence type="ECO:0000313" key="8">
    <source>
        <dbReference type="Proteomes" id="UP001249851"/>
    </source>
</evidence>
<comment type="similarity">
    <text evidence="2">Belongs to the peptidase C19 family.</text>
</comment>
<evidence type="ECO:0000256" key="2">
    <source>
        <dbReference type="ARBA" id="ARBA00009085"/>
    </source>
</evidence>
<feature type="compositionally biased region" description="Polar residues" evidence="4">
    <location>
        <begin position="526"/>
        <end position="537"/>
    </location>
</feature>
<dbReference type="AlphaFoldDB" id="A0AAD9V338"/>
<reference evidence="7" key="1">
    <citation type="journal article" date="2023" name="G3 (Bethesda)">
        <title>Whole genome assembly and annotation of the endangered Caribbean coral Acropora cervicornis.</title>
        <authorList>
            <person name="Selwyn J.D."/>
            <person name="Vollmer S.V."/>
        </authorList>
    </citation>
    <scope>NUCLEOTIDE SEQUENCE</scope>
    <source>
        <strain evidence="7">K2</strain>
    </source>
</reference>
<feature type="region of interest" description="Disordered" evidence="4">
    <location>
        <begin position="723"/>
        <end position="814"/>
    </location>
</feature>
<keyword evidence="7" id="KW-0378">Hydrolase</keyword>
<organism evidence="7 8">
    <name type="scientific">Acropora cervicornis</name>
    <name type="common">Staghorn coral</name>
    <dbReference type="NCBI Taxonomy" id="6130"/>
    <lineage>
        <taxon>Eukaryota</taxon>
        <taxon>Metazoa</taxon>
        <taxon>Cnidaria</taxon>
        <taxon>Anthozoa</taxon>
        <taxon>Hexacorallia</taxon>
        <taxon>Scleractinia</taxon>
        <taxon>Astrocoeniina</taxon>
        <taxon>Acroporidae</taxon>
        <taxon>Acropora</taxon>
    </lineage>
</organism>
<dbReference type="SUPFAM" id="SSF52821">
    <property type="entry name" value="Rhodanese/Cell cycle control phosphatase"/>
    <property type="match status" value="1"/>
</dbReference>
<dbReference type="InterPro" id="IPR036020">
    <property type="entry name" value="WW_dom_sf"/>
</dbReference>
<feature type="compositionally biased region" description="Polar residues" evidence="4">
    <location>
        <begin position="495"/>
        <end position="517"/>
    </location>
</feature>
<proteinExistence type="inferred from homology"/>
<evidence type="ECO:0000256" key="1">
    <source>
        <dbReference type="ARBA" id="ARBA00000707"/>
    </source>
</evidence>
<feature type="compositionally biased region" description="Polar residues" evidence="4">
    <location>
        <begin position="361"/>
        <end position="378"/>
    </location>
</feature>
<dbReference type="PANTHER" id="PTHR21646">
    <property type="entry name" value="UBIQUITIN CARBOXYL-TERMINAL HYDROLASE"/>
    <property type="match status" value="1"/>
</dbReference>
<dbReference type="Pfam" id="PF00443">
    <property type="entry name" value="UCH"/>
    <property type="match status" value="1"/>
</dbReference>
<dbReference type="GO" id="GO:0004843">
    <property type="term" value="F:cysteine-type deubiquitinase activity"/>
    <property type="evidence" value="ECO:0007669"/>
    <property type="project" value="UniProtKB-EC"/>
</dbReference>
<dbReference type="InterPro" id="IPR038765">
    <property type="entry name" value="Papain-like_cys_pep_sf"/>
</dbReference>
<feature type="compositionally biased region" description="Polar residues" evidence="4">
    <location>
        <begin position="735"/>
        <end position="759"/>
    </location>
</feature>
<dbReference type="InterPro" id="IPR050185">
    <property type="entry name" value="Ub_carboxyl-term_hydrolase"/>
</dbReference>
<dbReference type="EC" id="3.4.19.12" evidence="3"/>
<dbReference type="EMBL" id="JARQWQ010000040">
    <property type="protein sequence ID" value="KAK2559504.1"/>
    <property type="molecule type" value="Genomic_DNA"/>
</dbReference>
<dbReference type="PANTHER" id="PTHR21646:SF46">
    <property type="entry name" value="UBIQUITIN CARBOXYL-TERMINAL HYDROLASE"/>
    <property type="match status" value="1"/>
</dbReference>
<dbReference type="InterPro" id="IPR036873">
    <property type="entry name" value="Rhodanese-like_dom_sf"/>
</dbReference>
<evidence type="ECO:0000313" key="7">
    <source>
        <dbReference type="EMBL" id="KAK2559504.1"/>
    </source>
</evidence>
<feature type="domain" description="WW" evidence="5">
    <location>
        <begin position="702"/>
        <end position="734"/>
    </location>
</feature>
<evidence type="ECO:0000259" key="5">
    <source>
        <dbReference type="PROSITE" id="PS50020"/>
    </source>
</evidence>
<feature type="compositionally biased region" description="Polar residues" evidence="4">
    <location>
        <begin position="396"/>
        <end position="445"/>
    </location>
</feature>
<dbReference type="Gene3D" id="3.90.70.10">
    <property type="entry name" value="Cysteine proteinases"/>
    <property type="match status" value="1"/>
</dbReference>
<comment type="caution">
    <text evidence="7">The sequence shown here is derived from an EMBL/GenBank/DDBJ whole genome shotgun (WGS) entry which is preliminary data.</text>
</comment>
<dbReference type="Proteomes" id="UP001249851">
    <property type="component" value="Unassembled WGS sequence"/>
</dbReference>
<evidence type="ECO:0000256" key="4">
    <source>
        <dbReference type="SAM" id="MobiDB-lite"/>
    </source>
</evidence>
<feature type="compositionally biased region" description="Polar residues" evidence="4">
    <location>
        <begin position="687"/>
        <end position="700"/>
    </location>
</feature>
<comment type="catalytic activity">
    <reaction evidence="1">
        <text>Thiol-dependent hydrolysis of ester, thioester, amide, peptide and isopeptide bonds formed by the C-terminal Gly of ubiquitin (a 76-residue protein attached to proteins as an intracellular targeting signal).</text>
        <dbReference type="EC" id="3.4.19.12"/>
    </reaction>
</comment>
<dbReference type="PROSITE" id="PS50235">
    <property type="entry name" value="USP_3"/>
    <property type="match status" value="1"/>
</dbReference>
<dbReference type="GO" id="GO:0016579">
    <property type="term" value="P:protein deubiquitination"/>
    <property type="evidence" value="ECO:0007669"/>
    <property type="project" value="InterPro"/>
</dbReference>
<dbReference type="InterPro" id="IPR001202">
    <property type="entry name" value="WW_dom"/>
</dbReference>
<dbReference type="SUPFAM" id="SSF54001">
    <property type="entry name" value="Cysteine proteinases"/>
    <property type="match status" value="1"/>
</dbReference>
<feature type="region of interest" description="Disordered" evidence="4">
    <location>
        <begin position="495"/>
        <end position="710"/>
    </location>
</feature>
<dbReference type="CDD" id="cd00201">
    <property type="entry name" value="WW"/>
    <property type="match status" value="1"/>
</dbReference>
<gene>
    <name evidence="7" type="ORF">P5673_018150</name>
</gene>
<evidence type="ECO:0000259" key="6">
    <source>
        <dbReference type="PROSITE" id="PS50235"/>
    </source>
</evidence>
<name>A0AAD9V338_ACRCE</name>
<dbReference type="PROSITE" id="PS50020">
    <property type="entry name" value="WW_DOMAIN_2"/>
    <property type="match status" value="1"/>
</dbReference>
<dbReference type="Gene3D" id="2.20.70.10">
    <property type="match status" value="1"/>
</dbReference>
<feature type="compositionally biased region" description="Low complexity" evidence="4">
    <location>
        <begin position="542"/>
        <end position="591"/>
    </location>
</feature>
<sequence>MSKNETDSDSGFDSDLDSLLNGNGISSAVDVYQKLKVNHSSILVPKSSENTHGTPFTEPKAKPNVANSGLVPFVSARDLYDMLKKENVSKVLVIDCRPHSVFDENNINCPSCINIPSELLDSGVSAGSIERRLKEGTRQIWNRRGEKEFVVLMDESTKVNDITPECRIQRLKDVIFKFDSNSSLKKEPLILDGGFHSWLWHYPSVALKPELPKVIAQSTVVKHLSVDVSNLDYPEPPEERTPPTEPQISTALESVTLNNIPLHEVHPLNGIEKNHGSILSPIHGIEKTKMPQANTLGPLNSNALIPGTTPTAASQDAISPRRAKLLHNLDKPAPVQKFEPPPAIPLQPVSQNGGVPFPRPSNVTPPVSTIPASSQSVPPSGKRPSLQFGSAGLSYTEGSGSPAISPNSSGTPIQGSVPSTTAAHPAHQQVNQPGNRSVSVSQMMSPFPSSSVQATSVVSQTVSSTGALSSSSLGAQPAQPGIPTARPLALQTTTPFHNQSAHDGSSYTMSRSGSTVPSVPGDQPVIVQSSFPATSLAPNVPPATSTPLLPGPSSTGPQPSSQQLGPSQSGNNSAPSVPVQSSHQSVQHLPPGQQGHSINPIPHGGEQIPKQSITLATQLPKAASPTGPTTEPRSNQHEPQTPLNVSQATPHQNIPGKSPNCQVLPGNSAKPPVSKLSQPSDQHKKPNQPSVSNKKSNYFTTPGLPPGWERVVDGEKQYFKDHNTQTTHWEMPKVVTTSSNVSTPRASVPQKDQSQIKRQTSVERPKLHRSLSSPNIAKLLDQRSSGPKKPVVDRMSKPDYEHAAPGRPTINRSAKPLSANQLDGLYPSHGGIGPALTGLRNLGELAEIFSVLVRVLHSGQFKCVSPNEFKRTIGKFKSQFSGYDQQDSQELLAFLMDGLHEDLNKVKQKPYLKAPSDDLDPETAAKIAWENHKMRNASIMVELFDGLFMSTVKCIVCGKESRKFDAFSNLTLPLPSHTNRCTLWDCLHLFTRPEKMTGDDK</sequence>
<dbReference type="InterPro" id="IPR001394">
    <property type="entry name" value="Peptidase_C19_UCH"/>
</dbReference>
<feature type="region of interest" description="Disordered" evidence="4">
    <location>
        <begin position="335"/>
        <end position="445"/>
    </location>
</feature>
<reference evidence="7" key="2">
    <citation type="journal article" date="2023" name="Science">
        <title>Genomic signatures of disease resistance in endangered staghorn corals.</title>
        <authorList>
            <person name="Vollmer S.V."/>
            <person name="Selwyn J.D."/>
            <person name="Despard B.A."/>
            <person name="Roesel C.L."/>
        </authorList>
    </citation>
    <scope>NUCLEOTIDE SEQUENCE</scope>
    <source>
        <strain evidence="7">K2</strain>
    </source>
</reference>
<dbReference type="Gene3D" id="3.40.250.10">
    <property type="entry name" value="Rhodanese-like domain"/>
    <property type="match status" value="1"/>
</dbReference>
<dbReference type="SUPFAM" id="SSF51045">
    <property type="entry name" value="WW domain"/>
    <property type="match status" value="1"/>
</dbReference>
<accession>A0AAD9V338</accession>
<dbReference type="SMART" id="SM00456">
    <property type="entry name" value="WW"/>
    <property type="match status" value="1"/>
</dbReference>
<feature type="compositionally biased region" description="Basic and acidic residues" evidence="4">
    <location>
        <begin position="790"/>
        <end position="804"/>
    </location>
</feature>
<evidence type="ECO:0000256" key="3">
    <source>
        <dbReference type="ARBA" id="ARBA00012759"/>
    </source>
</evidence>
<feature type="domain" description="USP" evidence="6">
    <location>
        <begin position="820"/>
        <end position="1001"/>
    </location>
</feature>
<dbReference type="Pfam" id="PF00397">
    <property type="entry name" value="WW"/>
    <property type="match status" value="1"/>
</dbReference>